<keyword evidence="2" id="KW-0695">RNA-directed DNA polymerase</keyword>
<dbReference type="CDD" id="cd01651">
    <property type="entry name" value="RT_G2_intron"/>
    <property type="match status" value="1"/>
</dbReference>
<dbReference type="NCBIfam" id="TIGR04416">
    <property type="entry name" value="group_II_RT_mat"/>
    <property type="match status" value="1"/>
</dbReference>
<name>A0A072NSV3_SCHAZ</name>
<dbReference type="GO" id="GO:0003964">
    <property type="term" value="F:RNA-directed DNA polymerase activity"/>
    <property type="evidence" value="ECO:0007669"/>
    <property type="project" value="UniProtKB-KW"/>
</dbReference>
<dbReference type="PANTHER" id="PTHR34047">
    <property type="entry name" value="NUCLEAR INTRON MATURASE 1, MITOCHONDRIAL-RELATED"/>
    <property type="match status" value="1"/>
</dbReference>
<protein>
    <submittedName>
        <fullName evidence="2">Retron-type reverse transcriptase</fullName>
    </submittedName>
</protein>
<accession>A0A072NSV3</accession>
<dbReference type="InterPro" id="IPR030931">
    <property type="entry name" value="Group_II_RT_mat"/>
</dbReference>
<dbReference type="AlphaFoldDB" id="A0A072NSV3"/>
<evidence type="ECO:0000313" key="3">
    <source>
        <dbReference type="Proteomes" id="UP000027936"/>
    </source>
</evidence>
<dbReference type="PANTHER" id="PTHR34047:SF8">
    <property type="entry name" value="PROTEIN YKFC"/>
    <property type="match status" value="1"/>
</dbReference>
<evidence type="ECO:0000259" key="1">
    <source>
        <dbReference type="PROSITE" id="PS50878"/>
    </source>
</evidence>
<keyword evidence="2" id="KW-0548">Nucleotidyltransferase</keyword>
<proteinExistence type="predicted"/>
<dbReference type="InterPro" id="IPR051083">
    <property type="entry name" value="GrpII_Intron_Splice-Mob/Def"/>
</dbReference>
<feature type="domain" description="Reverse transcriptase" evidence="1">
    <location>
        <begin position="91"/>
        <end position="319"/>
    </location>
</feature>
<comment type="caution">
    <text evidence="2">The sequence shown here is derived from an EMBL/GenBank/DDBJ whole genome shotgun (WGS) entry which is preliminary data.</text>
</comment>
<dbReference type="RefSeq" id="WP_233276219.1">
    <property type="nucleotide sequence ID" value="NZ_JJRY01000030.1"/>
</dbReference>
<dbReference type="Proteomes" id="UP000027936">
    <property type="component" value="Unassembled WGS sequence"/>
</dbReference>
<dbReference type="InterPro" id="IPR000477">
    <property type="entry name" value="RT_dom"/>
</dbReference>
<dbReference type="SUPFAM" id="SSF56672">
    <property type="entry name" value="DNA/RNA polymerases"/>
    <property type="match status" value="1"/>
</dbReference>
<dbReference type="Gene3D" id="3.30.70.270">
    <property type="match status" value="1"/>
</dbReference>
<dbReference type="PATRIC" id="fig|1348973.3.peg.4409"/>
<organism evidence="2 3">
    <name type="scientific">Schinkia azotoformans MEV2011</name>
    <dbReference type="NCBI Taxonomy" id="1348973"/>
    <lineage>
        <taxon>Bacteria</taxon>
        <taxon>Bacillati</taxon>
        <taxon>Bacillota</taxon>
        <taxon>Bacilli</taxon>
        <taxon>Bacillales</taxon>
        <taxon>Bacillaceae</taxon>
        <taxon>Calidifontibacillus/Schinkia group</taxon>
        <taxon>Schinkia</taxon>
    </lineage>
</organism>
<dbReference type="InterPro" id="IPR043128">
    <property type="entry name" value="Rev_trsase/Diguanyl_cyclase"/>
</dbReference>
<dbReference type="PROSITE" id="PS50878">
    <property type="entry name" value="RT_POL"/>
    <property type="match status" value="1"/>
</dbReference>
<gene>
    <name evidence="2" type="ORF">M670_04542</name>
</gene>
<keyword evidence="2" id="KW-0808">Transferase</keyword>
<sequence>MTYGSKPGTRCNANNHVTAVKPFECTSRKGVEYAMNQEWKFKLHSVYGQILFDRKLTQSFEQVKANKGAGGIDGDTIESYEVKLEENIMELLNKLRTKTYQAKPVRRVYIPKKNGKKRPLGIPTIEDRIVQQSVVNILQPKFEDNLFHNWSVGYRPNRGVQRALQIILWNIEQGYNHIYDCDIKGFFDNIPHKKLIEILKKYVSDRTVLGLIEQWLKAGHMEEGKLIHSDYGTPQGGVISPLLANVYLNELDWEWDLNGIRFVRYADDFLLFAKTRDDINKAAFLTKNKLTELGLEISKEKTKVVNFHHDDFDFLGFSFHHWEQRKNDNKPSFYVTPKKESIKDFRLKIKEKTRKFLTLSKEEWINRVNPIIRGKVNYYVTIIKAIKANEEHGQESNCKTRWMRGILLSLDGYIRRRLRIAFIHKHPNQRKGMKMNSLWNNAFFLSIKLIPSYWLYLNKAYGYTKEQYLTDITKTAKRNLKNKIRSAKTKGEEYYTPHRLQKMQNAWNASF</sequence>
<dbReference type="InterPro" id="IPR043502">
    <property type="entry name" value="DNA/RNA_pol_sf"/>
</dbReference>
<reference evidence="2 3" key="1">
    <citation type="submission" date="2014-04" db="EMBL/GenBank/DDBJ databases">
        <title>Draft genome sequence of Bacillus azotoformans MEV2011, a (co-) denitrifying strain unable to grow in the presence of oxygen.</title>
        <authorList>
            <person name="Nielsen M."/>
            <person name="Schreiber L."/>
            <person name="Finster K."/>
            <person name="Schramm A."/>
        </authorList>
    </citation>
    <scope>NUCLEOTIDE SEQUENCE [LARGE SCALE GENOMIC DNA]</scope>
    <source>
        <strain evidence="2 3">MEV2011</strain>
    </source>
</reference>
<dbReference type="Pfam" id="PF00078">
    <property type="entry name" value="RVT_1"/>
    <property type="match status" value="1"/>
</dbReference>
<evidence type="ECO:0000313" key="2">
    <source>
        <dbReference type="EMBL" id="KEF36305.1"/>
    </source>
</evidence>
<dbReference type="EMBL" id="JJRY01000030">
    <property type="protein sequence ID" value="KEF36305.1"/>
    <property type="molecule type" value="Genomic_DNA"/>
</dbReference>